<dbReference type="InterPro" id="IPR008135">
    <property type="entry name" value="Competence-induced_CinA"/>
</dbReference>
<dbReference type="NCBIfam" id="TIGR00200">
    <property type="entry name" value="cinA_nterm"/>
    <property type="match status" value="1"/>
</dbReference>
<dbReference type="Gene3D" id="3.90.950.20">
    <property type="entry name" value="CinA-like"/>
    <property type="match status" value="1"/>
</dbReference>
<dbReference type="EMBL" id="VFJB01000003">
    <property type="protein sequence ID" value="KAA0258896.1"/>
    <property type="molecule type" value="Genomic_DNA"/>
</dbReference>
<evidence type="ECO:0000256" key="1">
    <source>
        <dbReference type="HAMAP-Rule" id="MF_00226"/>
    </source>
</evidence>
<dbReference type="PANTHER" id="PTHR13939:SF0">
    <property type="entry name" value="NMN AMIDOHYDROLASE-LIKE PROTEIN YFAY"/>
    <property type="match status" value="1"/>
</dbReference>
<dbReference type="SUPFAM" id="SSF53218">
    <property type="entry name" value="Molybdenum cofactor biosynthesis proteins"/>
    <property type="match status" value="1"/>
</dbReference>
<proteinExistence type="inferred from homology"/>
<dbReference type="OrthoDB" id="9801454at2"/>
<dbReference type="InterPro" id="IPR008136">
    <property type="entry name" value="CinA_C"/>
</dbReference>
<keyword evidence="4" id="KW-1185">Reference proteome</keyword>
<dbReference type="Gene3D" id="3.40.980.10">
    <property type="entry name" value="MoaB/Mog-like domain"/>
    <property type="match status" value="1"/>
</dbReference>
<name>A0A5A8F4D4_9BACT</name>
<dbReference type="Gene3D" id="3.30.70.2860">
    <property type="match status" value="1"/>
</dbReference>
<dbReference type="PANTHER" id="PTHR13939">
    <property type="entry name" value="NICOTINAMIDE-NUCLEOTIDE AMIDOHYDROLASE PNCC"/>
    <property type="match status" value="1"/>
</dbReference>
<dbReference type="Pfam" id="PF00994">
    <property type="entry name" value="MoCF_biosynth"/>
    <property type="match status" value="1"/>
</dbReference>
<dbReference type="InterPro" id="IPR050101">
    <property type="entry name" value="CinA"/>
</dbReference>
<dbReference type="SMART" id="SM00852">
    <property type="entry name" value="MoCF_biosynth"/>
    <property type="match status" value="1"/>
</dbReference>
<gene>
    <name evidence="3" type="ORF">FHQ18_02825</name>
</gene>
<comment type="caution">
    <text evidence="3">The sequence shown here is derived from an EMBL/GenBank/DDBJ whole genome shotgun (WGS) entry which is preliminary data.</text>
</comment>
<evidence type="ECO:0000259" key="2">
    <source>
        <dbReference type="SMART" id="SM00852"/>
    </source>
</evidence>
<dbReference type="SUPFAM" id="SSF142433">
    <property type="entry name" value="CinA-like"/>
    <property type="match status" value="1"/>
</dbReference>
<dbReference type="PIRSF" id="PIRSF006728">
    <property type="entry name" value="CinA"/>
    <property type="match status" value="1"/>
</dbReference>
<dbReference type="InterPro" id="IPR036425">
    <property type="entry name" value="MoaB/Mog-like_dom_sf"/>
</dbReference>
<sequence length="405" mass="45422">MKGAIYAIGNEILEGSIVDTNSAYIAKVLSDFGIKIMEIKALPDDKELLVHQFMYALSNYDITITTGGLGPTFDDLTAEAVSEAAGEEFVFYENVYSSIVEKLSSRGVAIKETHKRQAYLPKNATLFENKKGTAYGFGVEKDKKWIISMPGIPYEMKYMFEDYVIPFLKQQFQLKQFFKKDLKFMGIPESDVDDVITKLNKPDDVEIIINVSKGMIIVRLRSYNYENLVLLADSLKKELRSFYFGEDDDTIESVVLRKLFERGYTVATAESCTGGLIAKKITDIPGSSKTFKGSVVAYSNEIKERLLNVQSETLEKFGAVSEECCKEMVYGCYEQFKTDVAIATTGIAGPDGGSKDKPVGTIFIGVKIKDDLLINKYQFSGDRDTVRERTANMAFKLLLEKLKED</sequence>
<dbReference type="NCBIfam" id="TIGR00177">
    <property type="entry name" value="molyb_syn"/>
    <property type="match status" value="1"/>
</dbReference>
<dbReference type="Proteomes" id="UP000322876">
    <property type="component" value="Unassembled WGS sequence"/>
</dbReference>
<dbReference type="RefSeq" id="WP_149265656.1">
    <property type="nucleotide sequence ID" value="NZ_VFJB01000003.1"/>
</dbReference>
<reference evidence="3 4" key="1">
    <citation type="submission" date="2019-06" db="EMBL/GenBank/DDBJ databases">
        <title>Genomic insights into carbon and energy metabolism of Deferribacter autotrophicus revealed new metabolic traits in the phylum Deferribacteres.</title>
        <authorList>
            <person name="Slobodkin A.I."/>
            <person name="Slobodkina G.B."/>
            <person name="Allioux M."/>
            <person name="Alain K."/>
            <person name="Jebbar M."/>
            <person name="Shadrin V."/>
            <person name="Kublanov I.V."/>
            <person name="Toshchakov S.V."/>
            <person name="Bonch-Osmolovskaya E.A."/>
        </authorList>
    </citation>
    <scope>NUCLEOTIDE SEQUENCE [LARGE SCALE GENOMIC DNA]</scope>
    <source>
        <strain evidence="3 4">SL50</strain>
    </source>
</reference>
<dbReference type="NCBIfam" id="TIGR00199">
    <property type="entry name" value="PncC_domain"/>
    <property type="match status" value="1"/>
</dbReference>
<evidence type="ECO:0000313" key="4">
    <source>
        <dbReference type="Proteomes" id="UP000322876"/>
    </source>
</evidence>
<dbReference type="AlphaFoldDB" id="A0A5A8F4D4"/>
<feature type="domain" description="MoaB/Mog" evidence="2">
    <location>
        <begin position="4"/>
        <end position="170"/>
    </location>
</feature>
<dbReference type="InterPro" id="IPR036653">
    <property type="entry name" value="CinA-like_C"/>
</dbReference>
<comment type="similarity">
    <text evidence="1">Belongs to the CinA family.</text>
</comment>
<dbReference type="Pfam" id="PF02464">
    <property type="entry name" value="CinA"/>
    <property type="match status" value="1"/>
</dbReference>
<organism evidence="3 4">
    <name type="scientific">Deferribacter autotrophicus</name>
    <dbReference type="NCBI Taxonomy" id="500465"/>
    <lineage>
        <taxon>Bacteria</taxon>
        <taxon>Pseudomonadati</taxon>
        <taxon>Deferribacterota</taxon>
        <taxon>Deferribacteres</taxon>
        <taxon>Deferribacterales</taxon>
        <taxon>Deferribacteraceae</taxon>
        <taxon>Deferribacter</taxon>
    </lineage>
</organism>
<dbReference type="InterPro" id="IPR001453">
    <property type="entry name" value="MoaB/Mog_dom"/>
</dbReference>
<dbReference type="NCBIfam" id="NF001813">
    <property type="entry name" value="PRK00549.1"/>
    <property type="match status" value="1"/>
</dbReference>
<dbReference type="HAMAP" id="MF_00226_B">
    <property type="entry name" value="CinA_B"/>
    <property type="match status" value="1"/>
</dbReference>
<accession>A0A5A8F4D4</accession>
<protein>
    <recommendedName>
        <fullName evidence="1">CinA-like protein</fullName>
    </recommendedName>
</protein>
<dbReference type="CDD" id="cd00885">
    <property type="entry name" value="cinA"/>
    <property type="match status" value="1"/>
</dbReference>
<evidence type="ECO:0000313" key="3">
    <source>
        <dbReference type="EMBL" id="KAA0258896.1"/>
    </source>
</evidence>